<dbReference type="AlphaFoldDB" id="A0A1Y2DJC2"/>
<dbReference type="GeneID" id="63774978"/>
<feature type="transmembrane region" description="Helical" evidence="1">
    <location>
        <begin position="107"/>
        <end position="128"/>
    </location>
</feature>
<dbReference type="InParanoid" id="A0A1Y2DJC2"/>
<keyword evidence="1" id="KW-0812">Transmembrane</keyword>
<name>A0A1Y2DJC2_9PEZI</name>
<proteinExistence type="predicted"/>
<dbReference type="Proteomes" id="UP000193689">
    <property type="component" value="Unassembled WGS sequence"/>
</dbReference>
<dbReference type="EMBL" id="MCFJ01000014">
    <property type="protein sequence ID" value="ORY59254.1"/>
    <property type="molecule type" value="Genomic_DNA"/>
</dbReference>
<keyword evidence="1" id="KW-1133">Transmembrane helix</keyword>
<evidence type="ECO:0000313" key="3">
    <source>
        <dbReference type="Proteomes" id="UP000193689"/>
    </source>
</evidence>
<keyword evidence="1" id="KW-0472">Membrane</keyword>
<evidence type="ECO:0000313" key="2">
    <source>
        <dbReference type="EMBL" id="ORY59254.1"/>
    </source>
</evidence>
<protein>
    <submittedName>
        <fullName evidence="2">Uncharacterized protein</fullName>
    </submittedName>
</protein>
<dbReference type="RefSeq" id="XP_040711948.1">
    <property type="nucleotide sequence ID" value="XM_040858766.1"/>
</dbReference>
<comment type="caution">
    <text evidence="2">The sequence shown here is derived from an EMBL/GenBank/DDBJ whole genome shotgun (WGS) entry which is preliminary data.</text>
</comment>
<evidence type="ECO:0000256" key="1">
    <source>
        <dbReference type="SAM" id="Phobius"/>
    </source>
</evidence>
<feature type="transmembrane region" description="Helical" evidence="1">
    <location>
        <begin position="140"/>
        <end position="161"/>
    </location>
</feature>
<organism evidence="2 3">
    <name type="scientific">Pseudomassariella vexata</name>
    <dbReference type="NCBI Taxonomy" id="1141098"/>
    <lineage>
        <taxon>Eukaryota</taxon>
        <taxon>Fungi</taxon>
        <taxon>Dikarya</taxon>
        <taxon>Ascomycota</taxon>
        <taxon>Pezizomycotina</taxon>
        <taxon>Sordariomycetes</taxon>
        <taxon>Xylariomycetidae</taxon>
        <taxon>Amphisphaeriales</taxon>
        <taxon>Pseudomassariaceae</taxon>
        <taxon>Pseudomassariella</taxon>
    </lineage>
</organism>
<accession>A0A1Y2DJC2</accession>
<sequence length="166" mass="17961">MINLASAEIREISFRVRFGINTLKMLRCGGGKDAYGQLVIKGSSTFYNVRLGEWQSDLQKHTKLYLGKAVHIQHIQFNLSQWKDFVPGIFGVAVTGAKLAIAMKASACCLIVNFIFGAIALKAGWFSVQASTIATATGPAVPLGVGFAATVYFIPWGDLLLMCSIN</sequence>
<gene>
    <name evidence="2" type="ORF">BCR38DRAFT_412955</name>
</gene>
<reference evidence="2 3" key="1">
    <citation type="submission" date="2016-07" db="EMBL/GenBank/DDBJ databases">
        <title>Pervasive Adenine N6-methylation of Active Genes in Fungi.</title>
        <authorList>
            <consortium name="DOE Joint Genome Institute"/>
            <person name="Mondo S.J."/>
            <person name="Dannebaum R.O."/>
            <person name="Kuo R.C."/>
            <person name="Labutti K."/>
            <person name="Haridas S."/>
            <person name="Kuo A."/>
            <person name="Salamov A."/>
            <person name="Ahrendt S.R."/>
            <person name="Lipzen A."/>
            <person name="Sullivan W."/>
            <person name="Andreopoulos W.B."/>
            <person name="Clum A."/>
            <person name="Lindquist E."/>
            <person name="Daum C."/>
            <person name="Ramamoorthy G.K."/>
            <person name="Gryganskyi A."/>
            <person name="Culley D."/>
            <person name="Magnuson J.K."/>
            <person name="James T.Y."/>
            <person name="O'Malley M.A."/>
            <person name="Stajich J.E."/>
            <person name="Spatafora J.W."/>
            <person name="Visel A."/>
            <person name="Grigoriev I.V."/>
        </authorList>
    </citation>
    <scope>NUCLEOTIDE SEQUENCE [LARGE SCALE GENOMIC DNA]</scope>
    <source>
        <strain evidence="2 3">CBS 129021</strain>
    </source>
</reference>
<keyword evidence="3" id="KW-1185">Reference proteome</keyword>